<dbReference type="Proteomes" id="UP000799777">
    <property type="component" value="Unassembled WGS sequence"/>
</dbReference>
<dbReference type="EMBL" id="ML978167">
    <property type="protein sequence ID" value="KAF2033268.1"/>
    <property type="molecule type" value="Genomic_DNA"/>
</dbReference>
<dbReference type="PANTHER" id="PTHR24148">
    <property type="entry name" value="ANKYRIN REPEAT DOMAIN-CONTAINING PROTEIN 39 HOMOLOG-RELATED"/>
    <property type="match status" value="1"/>
</dbReference>
<dbReference type="AlphaFoldDB" id="A0A9P4HEY5"/>
<proteinExistence type="predicted"/>
<sequence>PEAGQIHCEITHTTIDVPYSCLSYVWGSEEPECVIFVNNRHFKIRRNLYNFLCSMHLDYVTRSLWIDALCIDQSNPGEKNHQVRHMGDIFKAANQVIAWLGKDEDNARFL</sequence>
<feature type="non-terminal residue" evidence="2">
    <location>
        <position position="110"/>
    </location>
</feature>
<keyword evidence="3" id="KW-1185">Reference proteome</keyword>
<accession>A0A9P4HEY5</accession>
<dbReference type="InterPro" id="IPR010730">
    <property type="entry name" value="HET"/>
</dbReference>
<dbReference type="PANTHER" id="PTHR24148:SF73">
    <property type="entry name" value="HET DOMAIN PROTEIN (AFU_ORTHOLOGUE AFUA_8G01020)"/>
    <property type="match status" value="1"/>
</dbReference>
<reference evidence="2" key="1">
    <citation type="journal article" date="2020" name="Stud. Mycol.">
        <title>101 Dothideomycetes genomes: a test case for predicting lifestyles and emergence of pathogens.</title>
        <authorList>
            <person name="Haridas S."/>
            <person name="Albert R."/>
            <person name="Binder M."/>
            <person name="Bloem J."/>
            <person name="Labutti K."/>
            <person name="Salamov A."/>
            <person name="Andreopoulos B."/>
            <person name="Baker S."/>
            <person name="Barry K."/>
            <person name="Bills G."/>
            <person name="Bluhm B."/>
            <person name="Cannon C."/>
            <person name="Castanera R."/>
            <person name="Culley D."/>
            <person name="Daum C."/>
            <person name="Ezra D."/>
            <person name="Gonzalez J."/>
            <person name="Henrissat B."/>
            <person name="Kuo A."/>
            <person name="Liang C."/>
            <person name="Lipzen A."/>
            <person name="Lutzoni F."/>
            <person name="Magnuson J."/>
            <person name="Mondo S."/>
            <person name="Nolan M."/>
            <person name="Ohm R."/>
            <person name="Pangilinan J."/>
            <person name="Park H.-J."/>
            <person name="Ramirez L."/>
            <person name="Alfaro M."/>
            <person name="Sun H."/>
            <person name="Tritt A."/>
            <person name="Yoshinaga Y."/>
            <person name="Zwiers L.-H."/>
            <person name="Turgeon B."/>
            <person name="Goodwin S."/>
            <person name="Spatafora J."/>
            <person name="Crous P."/>
            <person name="Grigoriev I."/>
        </authorList>
    </citation>
    <scope>NUCLEOTIDE SEQUENCE</scope>
    <source>
        <strain evidence="2">CBS 110217</strain>
    </source>
</reference>
<feature type="non-terminal residue" evidence="2">
    <location>
        <position position="1"/>
    </location>
</feature>
<dbReference type="Pfam" id="PF06985">
    <property type="entry name" value="HET"/>
    <property type="match status" value="1"/>
</dbReference>
<name>A0A9P4HEY5_9PLEO</name>
<dbReference type="InterPro" id="IPR052895">
    <property type="entry name" value="HetReg/Transcr_Mod"/>
</dbReference>
<dbReference type="OrthoDB" id="5386682at2759"/>
<protein>
    <submittedName>
        <fullName evidence="2">HET-domain-containing protein</fullName>
    </submittedName>
</protein>
<gene>
    <name evidence="2" type="ORF">EK21DRAFT_36946</name>
</gene>
<feature type="domain" description="Heterokaryon incompatibility" evidence="1">
    <location>
        <begin position="19"/>
        <end position="107"/>
    </location>
</feature>
<organism evidence="2 3">
    <name type="scientific">Setomelanomma holmii</name>
    <dbReference type="NCBI Taxonomy" id="210430"/>
    <lineage>
        <taxon>Eukaryota</taxon>
        <taxon>Fungi</taxon>
        <taxon>Dikarya</taxon>
        <taxon>Ascomycota</taxon>
        <taxon>Pezizomycotina</taxon>
        <taxon>Dothideomycetes</taxon>
        <taxon>Pleosporomycetidae</taxon>
        <taxon>Pleosporales</taxon>
        <taxon>Pleosporineae</taxon>
        <taxon>Phaeosphaeriaceae</taxon>
        <taxon>Setomelanomma</taxon>
    </lineage>
</organism>
<comment type="caution">
    <text evidence="2">The sequence shown here is derived from an EMBL/GenBank/DDBJ whole genome shotgun (WGS) entry which is preliminary data.</text>
</comment>
<evidence type="ECO:0000259" key="1">
    <source>
        <dbReference type="Pfam" id="PF06985"/>
    </source>
</evidence>
<evidence type="ECO:0000313" key="2">
    <source>
        <dbReference type="EMBL" id="KAF2033268.1"/>
    </source>
</evidence>
<evidence type="ECO:0000313" key="3">
    <source>
        <dbReference type="Proteomes" id="UP000799777"/>
    </source>
</evidence>